<accession>A0A6L2MS52</accession>
<proteinExistence type="predicted"/>
<organism evidence="1">
    <name type="scientific">Tanacetum cinerariifolium</name>
    <name type="common">Dalmatian daisy</name>
    <name type="synonym">Chrysanthemum cinerariifolium</name>
    <dbReference type="NCBI Taxonomy" id="118510"/>
    <lineage>
        <taxon>Eukaryota</taxon>
        <taxon>Viridiplantae</taxon>
        <taxon>Streptophyta</taxon>
        <taxon>Embryophyta</taxon>
        <taxon>Tracheophyta</taxon>
        <taxon>Spermatophyta</taxon>
        <taxon>Magnoliopsida</taxon>
        <taxon>eudicotyledons</taxon>
        <taxon>Gunneridae</taxon>
        <taxon>Pentapetalae</taxon>
        <taxon>asterids</taxon>
        <taxon>campanulids</taxon>
        <taxon>Asterales</taxon>
        <taxon>Asteraceae</taxon>
        <taxon>Asteroideae</taxon>
        <taxon>Anthemideae</taxon>
        <taxon>Anthemidinae</taxon>
        <taxon>Tanacetum</taxon>
    </lineage>
</organism>
<dbReference type="AlphaFoldDB" id="A0A6L2MS52"/>
<evidence type="ECO:0000313" key="1">
    <source>
        <dbReference type="EMBL" id="GEU76811.1"/>
    </source>
</evidence>
<dbReference type="EMBL" id="BKCJ010007349">
    <property type="protein sequence ID" value="GEU76811.1"/>
    <property type="molecule type" value="Genomic_DNA"/>
</dbReference>
<reference evidence="1" key="1">
    <citation type="journal article" date="2019" name="Sci. Rep.">
        <title>Draft genome of Tanacetum cinerariifolium, the natural source of mosquito coil.</title>
        <authorList>
            <person name="Yamashiro T."/>
            <person name="Shiraishi A."/>
            <person name="Satake H."/>
            <person name="Nakayama K."/>
        </authorList>
    </citation>
    <scope>NUCLEOTIDE SEQUENCE</scope>
</reference>
<evidence type="ECO:0008006" key="2">
    <source>
        <dbReference type="Google" id="ProtNLM"/>
    </source>
</evidence>
<comment type="caution">
    <text evidence="1">The sequence shown here is derived from an EMBL/GenBank/DDBJ whole genome shotgun (WGS) entry which is preliminary data.</text>
</comment>
<name>A0A6L2MS52_TANCI</name>
<gene>
    <name evidence="1" type="ORF">Tci_048789</name>
</gene>
<protein>
    <recommendedName>
        <fullName evidence="2">Pre-mRNA splicing Prp18-interacting factor</fullName>
    </recommendedName>
</protein>
<sequence length="567" mass="65029">MSSFNQSECLECGQICDGLYCYPCTCQQCGVVLANGICLNCTYGDGKPITCCECEGSLRGGFCLFCDSKAENSFTYDPNPYSFNDSSSNFNHLLQLQYVTYLCELCENDSHYGYDCPPQFSLVYEQEPSYNQSYNDNYYPHNSPSFLCCDYCGGDTNELLQKLLEDLQIISEELAEYINSLSWNRPTFYNNDEEHSIQYKEYLENSSNAITTDLPTKEPEYSLSMRDEHLSTIPEMESDEVIKSSVKNLVQIPSEYEVTSDNESECDVPVKDESSPIFTTFSNPIFDYNDDFTSSDDELFSKEDVPMENFKIYSNPHFDDEEINSNKIDPHYFNAESNLIESLSNRDTLFESSPKFDYLEEFSGELMPTSIINEERIKREHEEYISLMENDSLREEIDIFTGTDDFMPPGIESNDYDSERDIHFLEELLSNDSISLPKNESSNFDYHDDSSFPRPPSEPPDVEIFFEPDSGVLTTNVVKGISEHYVLMPNSLPTLPTFDPLYPVYDTLLLFSSKNEDKVFKPGILSYLLVYHRDITTYDFSENPMMMFGGDIPSKVVPDLHTIPMDK</sequence>